<evidence type="ECO:0000259" key="17">
    <source>
        <dbReference type="SMART" id="SM00079"/>
    </source>
</evidence>
<keyword evidence="10" id="KW-0325">Glycoprotein</keyword>
<keyword evidence="6 15" id="KW-1133">Transmembrane helix</keyword>
<evidence type="ECO:0000256" key="6">
    <source>
        <dbReference type="ARBA" id="ARBA00022989"/>
    </source>
</evidence>
<comment type="caution">
    <text evidence="18">The sequence shown here is derived from an EMBL/GenBank/DDBJ whole genome shotgun (WGS) entry which is preliminary data.</text>
</comment>
<dbReference type="GO" id="GO:0016020">
    <property type="term" value="C:membrane"/>
    <property type="evidence" value="ECO:0007669"/>
    <property type="project" value="UniProtKB-SubCell"/>
</dbReference>
<proteinExistence type="inferred from homology"/>
<feature type="chain" id="PRO_5042010539" description="Glutamate receptor" evidence="16">
    <location>
        <begin position="30"/>
        <end position="920"/>
    </location>
</feature>
<feature type="transmembrane region" description="Helical" evidence="15">
    <location>
        <begin position="839"/>
        <end position="858"/>
    </location>
</feature>
<dbReference type="PRINTS" id="PR00248">
    <property type="entry name" value="GPCRMGR"/>
</dbReference>
<evidence type="ECO:0000256" key="13">
    <source>
        <dbReference type="PIRNR" id="PIRNR037090"/>
    </source>
</evidence>
<comment type="function">
    <text evidence="13">Glutamate-gated receptor that probably acts as non-selective cation channel.</text>
</comment>
<reference evidence="18" key="1">
    <citation type="submission" date="2023-02" db="EMBL/GenBank/DDBJ databases">
        <title>Genome of toxic invasive species Heracleum sosnowskyi carries increased number of genes despite the absence of recent whole-genome duplications.</title>
        <authorList>
            <person name="Schelkunov M."/>
            <person name="Shtratnikova V."/>
            <person name="Makarenko M."/>
            <person name="Klepikova A."/>
            <person name="Omelchenko D."/>
            <person name="Novikova G."/>
            <person name="Obukhova E."/>
            <person name="Bogdanov V."/>
            <person name="Penin A."/>
            <person name="Logacheva M."/>
        </authorList>
    </citation>
    <scope>NUCLEOTIDE SEQUENCE</scope>
    <source>
        <strain evidence="18">Hsosn_3</strain>
        <tissue evidence="18">Leaf</tissue>
    </source>
</reference>
<dbReference type="InterPro" id="IPR017103">
    <property type="entry name" value="Iontropic_Glu_rcpt_pln"/>
</dbReference>
<evidence type="ECO:0000256" key="14">
    <source>
        <dbReference type="PIRSR" id="PIRSR037090-50"/>
    </source>
</evidence>
<feature type="transmembrane region" description="Helical" evidence="15">
    <location>
        <begin position="596"/>
        <end position="616"/>
    </location>
</feature>
<dbReference type="InterPro" id="IPR001320">
    <property type="entry name" value="Iontro_rcpt_C"/>
</dbReference>
<evidence type="ECO:0000256" key="5">
    <source>
        <dbReference type="ARBA" id="ARBA00022729"/>
    </source>
</evidence>
<dbReference type="Pfam" id="PF01094">
    <property type="entry name" value="ANF_receptor"/>
    <property type="match status" value="1"/>
</dbReference>
<dbReference type="Gene3D" id="3.40.190.10">
    <property type="entry name" value="Periplasmic binding protein-like II"/>
    <property type="match status" value="2"/>
</dbReference>
<dbReference type="Gene3D" id="1.10.287.70">
    <property type="match status" value="1"/>
</dbReference>
<dbReference type="InterPro" id="IPR044440">
    <property type="entry name" value="GABAb_receptor_plant_PBP1"/>
</dbReference>
<sequence>MKSHLLLRTSVSAVILFICVLTQVIDVTGETNISYPRPSVVNFGALFTLNSVIGRSVKPAILAAIDDVNSDSSILPGTKLNMILHDTNCSGFLGTVGALQLMENDVVAVIGPQSSGIAHVISHVVNELHVPLLSFGATDPTLSALQFPYFLRTTHSDYSQMHAIADFVQHYRWNEVIAIFVDDDYGRNGISALGDALAEKRAKISYKAALTPGASRSDINNLLAGVNLMESRVYVVHVNPDSGLTVFSEAQKNGMMASGYVWIATDWLPSVLDSSESVDPKTMDLLQGVIALRHHTPDSYLKKRFTTRWKQIKEKETFYFNSYALYAYDSVWLLARGLDVFFNEGGNISFSYDSKLQDVKGSKLQLSELRSFDQGNILLQILAQINFTGLTGQIGFDHNRNLINPSYEIINIGGTGSRRIGYWSNYSGLSIEPPEVLYRKPLNASFMDHHLYSVIWPAETATTPRGWVFPNNGKPLRIAVPYRVTYKEFVTKDNGPTGVKGYCIDVFEAAVALLPYPVPRSYLPYGDGLRNPSFSNLVYDVAQDKYDAAVGDITIVTNRTRIVDFTQPYMESGLVVVTPVKKVKSTAWAFLKPFTWEMWGVTGAFFLFVGVVVWILEHRINHEFRGPLSQQLVTILWFSFSTMFFSHRENTVSTLGRLVLILWLWVVLIINSSYTASLTSILTVQQLTSQIEGIDSLISSNVPIGVQDGSFAFNYLIDELSIAKSRIRIMKTQDDYIYALHRGPKGGGVAAIVDELPYIKLFLSNTNCEFRTVGEEFTRSGWGFAFQRDSPLAEDLSTAILQLSENGELQRIHDKWLSKNICSESTNQVDITRLSLTSFWGLFLICGTSCFIALVVFFCRVYCQYRKFTPENDEEDPEAGRSAKRLPSRATSFKDFVDKKETDIKEMLKRKNNDSQPQVS</sequence>
<dbReference type="InterPro" id="IPR019594">
    <property type="entry name" value="Glu/Gly-bd"/>
</dbReference>
<keyword evidence="3 13" id="KW-0813">Transport</keyword>
<dbReference type="CDD" id="cd19990">
    <property type="entry name" value="PBP1_GABAb_receptor_plant"/>
    <property type="match status" value="1"/>
</dbReference>
<evidence type="ECO:0000256" key="10">
    <source>
        <dbReference type="ARBA" id="ARBA00023180"/>
    </source>
</evidence>
<name>A0AAD8INF0_9APIA</name>
<keyword evidence="14" id="KW-1015">Disulfide bond</keyword>
<evidence type="ECO:0000256" key="7">
    <source>
        <dbReference type="ARBA" id="ARBA00023065"/>
    </source>
</evidence>
<keyword evidence="9 13" id="KW-0675">Receptor</keyword>
<keyword evidence="4 15" id="KW-0812">Transmembrane</keyword>
<dbReference type="FunFam" id="3.40.190.10:FF:000054">
    <property type="entry name" value="Glutamate receptor"/>
    <property type="match status" value="1"/>
</dbReference>
<keyword evidence="5 16" id="KW-0732">Signal</keyword>
<evidence type="ECO:0000313" key="19">
    <source>
        <dbReference type="Proteomes" id="UP001237642"/>
    </source>
</evidence>
<evidence type="ECO:0000256" key="12">
    <source>
        <dbReference type="ARBA" id="ARBA00023303"/>
    </source>
</evidence>
<feature type="transmembrane region" description="Helical" evidence="15">
    <location>
        <begin position="658"/>
        <end position="682"/>
    </location>
</feature>
<evidence type="ECO:0000256" key="9">
    <source>
        <dbReference type="ARBA" id="ARBA00023170"/>
    </source>
</evidence>
<evidence type="ECO:0000256" key="16">
    <source>
        <dbReference type="SAM" id="SignalP"/>
    </source>
</evidence>
<dbReference type="Pfam" id="PF00060">
    <property type="entry name" value="Lig_chan"/>
    <property type="match status" value="1"/>
</dbReference>
<keyword evidence="7 13" id="KW-0406">Ion transport</keyword>
<dbReference type="InterPro" id="IPR028082">
    <property type="entry name" value="Peripla_BP_I"/>
</dbReference>
<keyword evidence="12 13" id="KW-0407">Ion channel</keyword>
<dbReference type="InterPro" id="IPR001828">
    <property type="entry name" value="ANF_lig-bd_rcpt"/>
</dbReference>
<dbReference type="SUPFAM" id="SSF53822">
    <property type="entry name" value="Periplasmic binding protein-like I"/>
    <property type="match status" value="1"/>
</dbReference>
<gene>
    <name evidence="18" type="ORF">POM88_017210</name>
</gene>
<dbReference type="InterPro" id="IPR015683">
    <property type="entry name" value="Ionotropic_Glu_rcpt"/>
</dbReference>
<evidence type="ECO:0000256" key="3">
    <source>
        <dbReference type="ARBA" id="ARBA00022448"/>
    </source>
</evidence>
<dbReference type="SUPFAM" id="SSF53850">
    <property type="entry name" value="Periplasmic binding protein-like II"/>
    <property type="match status" value="1"/>
</dbReference>
<dbReference type="GO" id="GO:0009611">
    <property type="term" value="P:response to wounding"/>
    <property type="evidence" value="ECO:0007669"/>
    <property type="project" value="UniProtKB-ARBA"/>
</dbReference>
<evidence type="ECO:0000256" key="15">
    <source>
        <dbReference type="SAM" id="Phobius"/>
    </source>
</evidence>
<dbReference type="Pfam" id="PF10613">
    <property type="entry name" value="Lig_chan-Glu_bd"/>
    <property type="match status" value="1"/>
</dbReference>
<reference evidence="18" key="2">
    <citation type="submission" date="2023-05" db="EMBL/GenBank/DDBJ databases">
        <authorList>
            <person name="Schelkunov M.I."/>
        </authorList>
    </citation>
    <scope>NUCLEOTIDE SEQUENCE</scope>
    <source>
        <strain evidence="18">Hsosn_3</strain>
        <tissue evidence="18">Leaf</tissue>
    </source>
</reference>
<dbReference type="PRINTS" id="PR01176">
    <property type="entry name" value="GABABRECEPTR"/>
</dbReference>
<keyword evidence="8 13" id="KW-0472">Membrane</keyword>
<dbReference type="FunFam" id="3.40.50.2300:FF:000081">
    <property type="entry name" value="Glutamate receptor"/>
    <property type="match status" value="1"/>
</dbReference>
<dbReference type="Gene3D" id="3.40.50.2300">
    <property type="match status" value="2"/>
</dbReference>
<keyword evidence="11 13" id="KW-1071">Ligand-gated ion channel</keyword>
<comment type="subcellular location">
    <subcellularLocation>
        <location evidence="1">Membrane</location>
        <topology evidence="1">Multi-pass membrane protein</topology>
    </subcellularLocation>
</comment>
<dbReference type="PIRSF" id="PIRSF037090">
    <property type="entry name" value="Iontro_Glu-like_rcpt_pln"/>
    <property type="match status" value="1"/>
</dbReference>
<evidence type="ECO:0000256" key="11">
    <source>
        <dbReference type="ARBA" id="ARBA00023286"/>
    </source>
</evidence>
<evidence type="ECO:0000313" key="18">
    <source>
        <dbReference type="EMBL" id="KAK1389032.1"/>
    </source>
</evidence>
<evidence type="ECO:0000256" key="8">
    <source>
        <dbReference type="ARBA" id="ARBA00023136"/>
    </source>
</evidence>
<dbReference type="FunFam" id="3.40.190.10:FF:000175">
    <property type="entry name" value="Glutamate receptor"/>
    <property type="match status" value="1"/>
</dbReference>
<dbReference type="Proteomes" id="UP001237642">
    <property type="component" value="Unassembled WGS sequence"/>
</dbReference>
<protein>
    <recommendedName>
        <fullName evidence="13">Glutamate receptor</fullName>
    </recommendedName>
</protein>
<evidence type="ECO:0000256" key="1">
    <source>
        <dbReference type="ARBA" id="ARBA00004141"/>
    </source>
</evidence>
<keyword evidence="19" id="KW-1185">Reference proteome</keyword>
<feature type="disulfide bond" evidence="14">
    <location>
        <begin position="768"/>
        <end position="822"/>
    </location>
</feature>
<dbReference type="GO" id="GO:0004930">
    <property type="term" value="F:G protein-coupled receptor activity"/>
    <property type="evidence" value="ECO:0007669"/>
    <property type="project" value="InterPro"/>
</dbReference>
<dbReference type="EMBL" id="JAUIZM010000004">
    <property type="protein sequence ID" value="KAK1389032.1"/>
    <property type="molecule type" value="Genomic_DNA"/>
</dbReference>
<dbReference type="CDD" id="cd13686">
    <property type="entry name" value="GluR_Plant"/>
    <property type="match status" value="1"/>
</dbReference>
<evidence type="ECO:0000256" key="2">
    <source>
        <dbReference type="ARBA" id="ARBA00008685"/>
    </source>
</evidence>
<dbReference type="FunFam" id="1.10.287.70:FF:000037">
    <property type="entry name" value="Glutamate receptor"/>
    <property type="match status" value="1"/>
</dbReference>
<dbReference type="SMART" id="SM00079">
    <property type="entry name" value="PBPe"/>
    <property type="match status" value="1"/>
</dbReference>
<dbReference type="GO" id="GO:1901701">
    <property type="term" value="P:cellular response to oxygen-containing compound"/>
    <property type="evidence" value="ECO:0007669"/>
    <property type="project" value="UniProtKB-ARBA"/>
</dbReference>
<feature type="domain" description="Ionotropic glutamate receptor C-terminal" evidence="17">
    <location>
        <begin position="477"/>
        <end position="819"/>
    </location>
</feature>
<dbReference type="AlphaFoldDB" id="A0AAD8INF0"/>
<dbReference type="InterPro" id="IPR000337">
    <property type="entry name" value="GPCR_3"/>
</dbReference>
<accession>A0AAD8INF0</accession>
<dbReference type="GO" id="GO:0015276">
    <property type="term" value="F:ligand-gated monoatomic ion channel activity"/>
    <property type="evidence" value="ECO:0007669"/>
    <property type="project" value="InterPro"/>
</dbReference>
<organism evidence="18 19">
    <name type="scientific">Heracleum sosnowskyi</name>
    <dbReference type="NCBI Taxonomy" id="360622"/>
    <lineage>
        <taxon>Eukaryota</taxon>
        <taxon>Viridiplantae</taxon>
        <taxon>Streptophyta</taxon>
        <taxon>Embryophyta</taxon>
        <taxon>Tracheophyta</taxon>
        <taxon>Spermatophyta</taxon>
        <taxon>Magnoliopsida</taxon>
        <taxon>eudicotyledons</taxon>
        <taxon>Gunneridae</taxon>
        <taxon>Pentapetalae</taxon>
        <taxon>asterids</taxon>
        <taxon>campanulids</taxon>
        <taxon>Apiales</taxon>
        <taxon>Apiaceae</taxon>
        <taxon>Apioideae</taxon>
        <taxon>apioid superclade</taxon>
        <taxon>Tordylieae</taxon>
        <taxon>Tordyliinae</taxon>
        <taxon>Heracleum</taxon>
    </lineage>
</organism>
<evidence type="ECO:0000256" key="4">
    <source>
        <dbReference type="ARBA" id="ARBA00022692"/>
    </source>
</evidence>
<comment type="similarity">
    <text evidence="2 13">Belongs to the glutamate-gated ion channel (TC 1.A.10.1) family.</text>
</comment>
<dbReference type="PANTHER" id="PTHR18966">
    <property type="entry name" value="IONOTROPIC GLUTAMATE RECEPTOR"/>
    <property type="match status" value="1"/>
</dbReference>
<feature type="signal peptide" evidence="16">
    <location>
        <begin position="1"/>
        <end position="29"/>
    </location>
</feature>